<feature type="transmembrane region" description="Helical" evidence="1">
    <location>
        <begin position="20"/>
        <end position="42"/>
    </location>
</feature>
<sequence length="147" mass="15529">MAVAEEPKPSSGLSKTSTVVTIISTLVGLILAYLTFAATVGWPPFGDDNPAHDAKGRSVAVYKGDSAQGRPRCGIPSCAFIAVELKGFPKLTDVRCTFDSSQGPRDFLDFVGRTDSKGSLLGQSQNYIGTGWVSATCDGVRGELNPW</sequence>
<evidence type="ECO:0000313" key="3">
    <source>
        <dbReference type="Proteomes" id="UP000587527"/>
    </source>
</evidence>
<comment type="caution">
    <text evidence="2">The sequence shown here is derived from an EMBL/GenBank/DDBJ whole genome shotgun (WGS) entry which is preliminary data.</text>
</comment>
<dbReference type="EMBL" id="JACHMN010000002">
    <property type="protein sequence ID" value="MBB5869039.1"/>
    <property type="molecule type" value="Genomic_DNA"/>
</dbReference>
<evidence type="ECO:0000256" key="1">
    <source>
        <dbReference type="SAM" id="Phobius"/>
    </source>
</evidence>
<organism evidence="2 3">
    <name type="scientific">Allocatelliglobosispora scoriae</name>
    <dbReference type="NCBI Taxonomy" id="643052"/>
    <lineage>
        <taxon>Bacteria</taxon>
        <taxon>Bacillati</taxon>
        <taxon>Actinomycetota</taxon>
        <taxon>Actinomycetes</taxon>
        <taxon>Micromonosporales</taxon>
        <taxon>Micromonosporaceae</taxon>
        <taxon>Allocatelliglobosispora</taxon>
    </lineage>
</organism>
<evidence type="ECO:0000313" key="2">
    <source>
        <dbReference type="EMBL" id="MBB5869039.1"/>
    </source>
</evidence>
<keyword evidence="3" id="KW-1185">Reference proteome</keyword>
<keyword evidence="1" id="KW-0472">Membrane</keyword>
<keyword evidence="1" id="KW-0812">Transmembrane</keyword>
<accession>A0A841BPC7</accession>
<protein>
    <submittedName>
        <fullName evidence="2">Uncharacterized protein</fullName>
    </submittedName>
</protein>
<dbReference type="AlphaFoldDB" id="A0A841BPC7"/>
<dbReference type="RefSeq" id="WP_184835406.1">
    <property type="nucleotide sequence ID" value="NZ_JACHMN010000002.1"/>
</dbReference>
<proteinExistence type="predicted"/>
<reference evidence="2 3" key="1">
    <citation type="submission" date="2020-08" db="EMBL/GenBank/DDBJ databases">
        <title>Sequencing the genomes of 1000 actinobacteria strains.</title>
        <authorList>
            <person name="Klenk H.-P."/>
        </authorList>
    </citation>
    <scope>NUCLEOTIDE SEQUENCE [LARGE SCALE GENOMIC DNA]</scope>
    <source>
        <strain evidence="2 3">DSM 45362</strain>
    </source>
</reference>
<name>A0A841BPC7_9ACTN</name>
<gene>
    <name evidence="2" type="ORF">F4553_002418</name>
</gene>
<keyword evidence="1" id="KW-1133">Transmembrane helix</keyword>
<dbReference type="Proteomes" id="UP000587527">
    <property type="component" value="Unassembled WGS sequence"/>
</dbReference>